<dbReference type="InterPro" id="IPR016032">
    <property type="entry name" value="Sig_transdc_resp-reg_C-effctor"/>
</dbReference>
<proteinExistence type="predicted"/>
<evidence type="ECO:0000259" key="2">
    <source>
        <dbReference type="SMART" id="SM00421"/>
    </source>
</evidence>
<dbReference type="GO" id="GO:0006355">
    <property type="term" value="P:regulation of DNA-templated transcription"/>
    <property type="evidence" value="ECO:0007669"/>
    <property type="project" value="InterPro"/>
</dbReference>
<dbReference type="Gene3D" id="1.10.10.10">
    <property type="entry name" value="Winged helix-like DNA-binding domain superfamily/Winged helix DNA-binding domain"/>
    <property type="match status" value="1"/>
</dbReference>
<dbReference type="GO" id="GO:0003677">
    <property type="term" value="F:DNA binding"/>
    <property type="evidence" value="ECO:0007669"/>
    <property type="project" value="UniProtKB-KW"/>
</dbReference>
<feature type="domain" description="HTH luxR-type" evidence="2">
    <location>
        <begin position="91"/>
        <end position="148"/>
    </location>
</feature>
<dbReference type="Pfam" id="PF00196">
    <property type="entry name" value="GerE"/>
    <property type="match status" value="1"/>
</dbReference>
<dbReference type="Proteomes" id="UP000839671">
    <property type="component" value="Unassembled WGS sequence"/>
</dbReference>
<sequence length="181" mass="21235">MFLISNDKFFISGVRELIAEKGFHDVYELMLFDAPPFIYILNSHWFFSREFKDPFTALLCCSDFLYPRKIDFNNFIKVFRNNKLNSKMHISEGITVSELKVLHAIYNGDKDKVIAKRFSCLEKTINSHKIKVLHKLKVKNSRALYFLIDFWKTSWPTLSNLDDGVHFYPCINTTSCESGQQ</sequence>
<dbReference type="InterPro" id="IPR036388">
    <property type="entry name" value="WH-like_DNA-bd_sf"/>
</dbReference>
<accession>A0A3T7RTC1</accession>
<dbReference type="AlphaFoldDB" id="A0A3T7RTC1"/>
<gene>
    <name evidence="3" type="ORF">DM051_01585</name>
</gene>
<reference evidence="3" key="1">
    <citation type="submission" date="2018-06" db="EMBL/GenBank/DDBJ databases">
        <authorList>
            <person name="Ashton P.M."/>
            <person name="Dallman T."/>
            <person name="Nair S."/>
            <person name="De Pinna E."/>
            <person name="Peters T."/>
            <person name="Grant K."/>
        </authorList>
    </citation>
    <scope>NUCLEOTIDE SEQUENCE [LARGE SCALE GENOMIC DNA]</scope>
    <source>
        <strain evidence="3">310211</strain>
    </source>
</reference>
<protein>
    <recommendedName>
        <fullName evidence="2">HTH luxR-type domain-containing protein</fullName>
    </recommendedName>
</protein>
<keyword evidence="1" id="KW-0238">DNA-binding</keyword>
<dbReference type="SUPFAM" id="SSF46894">
    <property type="entry name" value="C-terminal effector domain of the bipartite response regulators"/>
    <property type="match status" value="1"/>
</dbReference>
<evidence type="ECO:0000313" key="3">
    <source>
        <dbReference type="EMBL" id="EAA1976030.1"/>
    </source>
</evidence>
<dbReference type="SMART" id="SM00421">
    <property type="entry name" value="HTH_LUXR"/>
    <property type="match status" value="1"/>
</dbReference>
<comment type="caution">
    <text evidence="3">The sequence shown here is derived from an EMBL/GenBank/DDBJ whole genome shotgun (WGS) entry which is preliminary data.</text>
</comment>
<evidence type="ECO:0000256" key="1">
    <source>
        <dbReference type="ARBA" id="ARBA00023125"/>
    </source>
</evidence>
<dbReference type="InterPro" id="IPR000792">
    <property type="entry name" value="Tscrpt_reg_LuxR_C"/>
</dbReference>
<dbReference type="EMBL" id="AAAATI010000002">
    <property type="protein sequence ID" value="EAA1976030.1"/>
    <property type="molecule type" value="Genomic_DNA"/>
</dbReference>
<organism evidence="3">
    <name type="scientific">Salmonella enterica I</name>
    <dbReference type="NCBI Taxonomy" id="59201"/>
    <lineage>
        <taxon>Bacteria</taxon>
        <taxon>Pseudomonadati</taxon>
        <taxon>Pseudomonadota</taxon>
        <taxon>Gammaproteobacteria</taxon>
        <taxon>Enterobacterales</taxon>
        <taxon>Enterobacteriaceae</taxon>
        <taxon>Salmonella</taxon>
    </lineage>
</organism>
<name>A0A3T7RTC1_SALET</name>